<protein>
    <recommendedName>
        <fullName evidence="1">Polymerase/histidinol phosphatase N-terminal domain-containing protein</fullName>
    </recommendedName>
</protein>
<dbReference type="RefSeq" id="WP_092208939.1">
    <property type="nucleotide sequence ID" value="NZ_FMUX01000002.1"/>
</dbReference>
<dbReference type="SMART" id="SM00481">
    <property type="entry name" value="POLIIIAc"/>
    <property type="match status" value="1"/>
</dbReference>
<dbReference type="PROSITE" id="PS51257">
    <property type="entry name" value="PROKAR_LIPOPROTEIN"/>
    <property type="match status" value="1"/>
</dbReference>
<dbReference type="CDD" id="cd07432">
    <property type="entry name" value="PHP_HisPPase"/>
    <property type="match status" value="1"/>
</dbReference>
<dbReference type="Pfam" id="PF13263">
    <property type="entry name" value="PHP_C"/>
    <property type="match status" value="1"/>
</dbReference>
<evidence type="ECO:0000313" key="3">
    <source>
        <dbReference type="Proteomes" id="UP000198870"/>
    </source>
</evidence>
<dbReference type="SUPFAM" id="SSF89550">
    <property type="entry name" value="PHP domain-like"/>
    <property type="match status" value="1"/>
</dbReference>
<dbReference type="PANTHER" id="PTHR42924:SF3">
    <property type="entry name" value="POLYMERASE_HISTIDINOL PHOSPHATASE N-TERMINAL DOMAIN-CONTAINING PROTEIN"/>
    <property type="match status" value="1"/>
</dbReference>
<evidence type="ECO:0000259" key="1">
    <source>
        <dbReference type="SMART" id="SM00481"/>
    </source>
</evidence>
<dbReference type="AlphaFoldDB" id="A0A1G5C6H7"/>
<dbReference type="OrthoDB" id="9804333at2"/>
<name>A0A1G5C6H7_9BACT</name>
<dbReference type="InterPro" id="IPR016195">
    <property type="entry name" value="Pol/histidinol_Pase-like"/>
</dbReference>
<gene>
    <name evidence="2" type="ORF">SAMN05216233_102406</name>
</gene>
<dbReference type="GO" id="GO:0004534">
    <property type="term" value="F:5'-3' RNA exonuclease activity"/>
    <property type="evidence" value="ECO:0007669"/>
    <property type="project" value="TreeGrafter"/>
</dbReference>
<sequence>MQTFRADLHLHTVLSPCGDVSMSPAGIVSACAGLGISILGITDHNTTRQCRIVTELAEEQGLFVLPGVELTTREEVHLLAYFGSLGEAEAFQGWIDDHLTVIRNRPELFGYQVVVDRTERVVYQEERLLIASLTTDIHETASAVRKAGGLLVCAHVAKGKNSLFSQLGIMPRGFRADALEVARKEHRDQVCRRFPVVSGLPFVCGSDAHYVEDIGSVTTEFTLETPGLDEIRLALAGGGGRKVAL</sequence>
<accession>A0A1G5C6H7</accession>
<dbReference type="Gene3D" id="3.20.20.140">
    <property type="entry name" value="Metal-dependent hydrolases"/>
    <property type="match status" value="1"/>
</dbReference>
<dbReference type="InterPro" id="IPR003141">
    <property type="entry name" value="Pol/His_phosphatase_N"/>
</dbReference>
<reference evidence="2 3" key="1">
    <citation type="submission" date="2016-10" db="EMBL/GenBank/DDBJ databases">
        <authorList>
            <person name="de Groot N.N."/>
        </authorList>
    </citation>
    <scope>NUCLEOTIDE SEQUENCE [LARGE SCALE GENOMIC DNA]</scope>
    <source>
        <strain evidence="2 3">AA1</strain>
    </source>
</reference>
<proteinExistence type="predicted"/>
<dbReference type="GO" id="GO:0035312">
    <property type="term" value="F:5'-3' DNA exonuclease activity"/>
    <property type="evidence" value="ECO:0007669"/>
    <property type="project" value="TreeGrafter"/>
</dbReference>
<dbReference type="PANTHER" id="PTHR42924">
    <property type="entry name" value="EXONUCLEASE"/>
    <property type="match status" value="1"/>
</dbReference>
<feature type="domain" description="Polymerase/histidinol phosphatase N-terminal" evidence="1">
    <location>
        <begin position="6"/>
        <end position="74"/>
    </location>
</feature>
<dbReference type="InterPro" id="IPR052018">
    <property type="entry name" value="PHP_domain"/>
</dbReference>
<dbReference type="EMBL" id="FMUX01000002">
    <property type="protein sequence ID" value="SCX97938.1"/>
    <property type="molecule type" value="Genomic_DNA"/>
</dbReference>
<dbReference type="STRING" id="419481.SAMN05216233_102406"/>
<evidence type="ECO:0000313" key="2">
    <source>
        <dbReference type="EMBL" id="SCX97938.1"/>
    </source>
</evidence>
<organism evidence="2 3">
    <name type="scientific">Desulfoluna spongiiphila</name>
    <dbReference type="NCBI Taxonomy" id="419481"/>
    <lineage>
        <taxon>Bacteria</taxon>
        <taxon>Pseudomonadati</taxon>
        <taxon>Thermodesulfobacteriota</taxon>
        <taxon>Desulfobacteria</taxon>
        <taxon>Desulfobacterales</taxon>
        <taxon>Desulfolunaceae</taxon>
        <taxon>Desulfoluna</taxon>
    </lineage>
</organism>
<dbReference type="Proteomes" id="UP000198870">
    <property type="component" value="Unassembled WGS sequence"/>
</dbReference>
<keyword evidence="3" id="KW-1185">Reference proteome</keyword>